<dbReference type="NCBIfam" id="TIGR04183">
    <property type="entry name" value="Por_Secre_tail"/>
    <property type="match status" value="1"/>
</dbReference>
<accession>A0A2M9BM34</accession>
<dbReference type="Pfam" id="PF18962">
    <property type="entry name" value="Por_Secre_tail"/>
    <property type="match status" value="1"/>
</dbReference>
<evidence type="ECO:0000313" key="4">
    <source>
        <dbReference type="Proteomes" id="UP000228535"/>
    </source>
</evidence>
<feature type="chain" id="PRO_5014961335" evidence="1">
    <location>
        <begin position="22"/>
        <end position="451"/>
    </location>
</feature>
<keyword evidence="1" id="KW-0732">Signal</keyword>
<sequence length="451" mass="50793">MKQFFLLALAIALLGAPGSLAQTGPVQSSFASWSKHQPLTRATNAPVLARGATATSLPTRQVSHYWEQQQNRWMNGMLITYAYNAQGLPQQIIFQDSALNTSLTKILQSYNAQGQLTEALSQTWTGAAYTNSDRQQYTYDAQGHETLFLYQGWLNNSWVMVSGTRYTNTYTPAGVLTSEILEGWDSGTNTWRLRSRTTYSVGTNGQWTEVVQQQWNETQYVNQYRARNIVWHDWAKQQPASYEQQDWDSSTSAWAHDQRLTITFQPNGSFVILTQDSPTQAGWTNLARDTYQLDDYGNLLLNQTDEWRNSAWVIRYAYRQLLSYTSANAVRRNVGQSYNRATASYVNSSVDTYSSFITLGTRPLTQLAAATNLYPNPAQIATTFSLTGLREQPALPLVVLNSLGQVVTQLHLQSQHGRIELELPVAAWPAGVYSLRLQAQEGIVTKRLVKQ</sequence>
<evidence type="ECO:0000256" key="1">
    <source>
        <dbReference type="SAM" id="SignalP"/>
    </source>
</evidence>
<name>A0A2M9BM34_9BACT</name>
<evidence type="ECO:0000259" key="2">
    <source>
        <dbReference type="Pfam" id="PF18962"/>
    </source>
</evidence>
<reference evidence="3 4" key="1">
    <citation type="submission" date="2017-11" db="EMBL/GenBank/DDBJ databases">
        <title>Genomic Encyclopedia of Archaeal and Bacterial Type Strains, Phase II (KMG-II): From Individual Species to Whole Genera.</title>
        <authorList>
            <person name="Goeker M."/>
        </authorList>
    </citation>
    <scope>NUCLEOTIDE SEQUENCE [LARGE SCALE GENOMIC DNA]</scope>
    <source>
        <strain evidence="3 4">DSM 11115</strain>
    </source>
</reference>
<dbReference type="RefSeq" id="WP_100334750.1">
    <property type="nucleotide sequence ID" value="NZ_PGFA01000001.1"/>
</dbReference>
<comment type="caution">
    <text evidence="3">The sequence shown here is derived from an EMBL/GenBank/DDBJ whole genome shotgun (WGS) entry which is preliminary data.</text>
</comment>
<dbReference type="Proteomes" id="UP000228535">
    <property type="component" value="Unassembled WGS sequence"/>
</dbReference>
<evidence type="ECO:0000313" key="3">
    <source>
        <dbReference type="EMBL" id="PJJ59009.1"/>
    </source>
</evidence>
<feature type="signal peptide" evidence="1">
    <location>
        <begin position="1"/>
        <end position="21"/>
    </location>
</feature>
<feature type="domain" description="Secretion system C-terminal sorting" evidence="2">
    <location>
        <begin position="373"/>
        <end position="449"/>
    </location>
</feature>
<keyword evidence="4" id="KW-1185">Reference proteome</keyword>
<organism evidence="3 4">
    <name type="scientific">Hymenobacter chitinivorans DSM 11115</name>
    <dbReference type="NCBI Taxonomy" id="1121954"/>
    <lineage>
        <taxon>Bacteria</taxon>
        <taxon>Pseudomonadati</taxon>
        <taxon>Bacteroidota</taxon>
        <taxon>Cytophagia</taxon>
        <taxon>Cytophagales</taxon>
        <taxon>Hymenobacteraceae</taxon>
        <taxon>Hymenobacter</taxon>
    </lineage>
</organism>
<dbReference type="InterPro" id="IPR026444">
    <property type="entry name" value="Secre_tail"/>
</dbReference>
<proteinExistence type="predicted"/>
<dbReference type="Gene3D" id="2.40.128.720">
    <property type="match status" value="3"/>
</dbReference>
<dbReference type="EMBL" id="PGFA01000001">
    <property type="protein sequence ID" value="PJJ59009.1"/>
    <property type="molecule type" value="Genomic_DNA"/>
</dbReference>
<protein>
    <submittedName>
        <fullName evidence="3">Putative secreted protein (Por secretion system target)</fullName>
    </submittedName>
</protein>
<dbReference type="OrthoDB" id="873209at2"/>
<dbReference type="AlphaFoldDB" id="A0A2M9BM34"/>
<gene>
    <name evidence="3" type="ORF">CLV45_0422</name>
</gene>